<organism evidence="3 4">
    <name type="scientific">Candidatus Roizmanbacteria bacterium CG10_big_fil_rev_8_21_14_0_10_45_7</name>
    <dbReference type="NCBI Taxonomy" id="1974854"/>
    <lineage>
        <taxon>Bacteria</taxon>
        <taxon>Candidatus Roizmaniibacteriota</taxon>
    </lineage>
</organism>
<sequence length="195" mass="21616">LISHILLDNFARSAAFGTSSYLRVPGHEAVSVKTGTTDDLKDNWTVGYTPNYLTLVWVGNNDNTPMRPGVTSGVTGAAPIWNRIMQYLLKKQPDLWPKKPDSIVGIEVCTISGLRPSVGGDGAKSCSTRFEYFIRGTEPKEGENLKQQIPVSKDNDKAAKPDDPNIEMKEKQVLRDPFSQYCLDCNHEGENFVVQ</sequence>
<protein>
    <recommendedName>
        <fullName evidence="5">Penicillin-binding protein transpeptidase domain-containing protein</fullName>
    </recommendedName>
</protein>
<dbReference type="InterPro" id="IPR050396">
    <property type="entry name" value="Glycosyltr_51/Transpeptidase"/>
</dbReference>
<dbReference type="PANTHER" id="PTHR32282">
    <property type="entry name" value="BINDING PROTEIN TRANSPEPTIDASE, PUTATIVE-RELATED"/>
    <property type="match status" value="1"/>
</dbReference>
<dbReference type="GO" id="GO:0030288">
    <property type="term" value="C:outer membrane-bounded periplasmic space"/>
    <property type="evidence" value="ECO:0007669"/>
    <property type="project" value="TreeGrafter"/>
</dbReference>
<dbReference type="InterPro" id="IPR012338">
    <property type="entry name" value="Beta-lactam/transpept-like"/>
</dbReference>
<evidence type="ECO:0000256" key="1">
    <source>
        <dbReference type="ARBA" id="ARBA00022676"/>
    </source>
</evidence>
<keyword evidence="2" id="KW-0808">Transferase</keyword>
<feature type="non-terminal residue" evidence="3">
    <location>
        <position position="1"/>
    </location>
</feature>
<evidence type="ECO:0000313" key="3">
    <source>
        <dbReference type="EMBL" id="PJE63860.1"/>
    </source>
</evidence>
<dbReference type="GO" id="GO:0008955">
    <property type="term" value="F:peptidoglycan glycosyltransferase activity"/>
    <property type="evidence" value="ECO:0007669"/>
    <property type="project" value="TreeGrafter"/>
</dbReference>
<dbReference type="Proteomes" id="UP000231569">
    <property type="component" value="Unassembled WGS sequence"/>
</dbReference>
<gene>
    <name evidence="3" type="ORF">COU89_00970</name>
</gene>
<name>A0A2M8KVC8_9BACT</name>
<reference evidence="4" key="1">
    <citation type="submission" date="2017-09" db="EMBL/GenBank/DDBJ databases">
        <title>Depth-based differentiation of microbial function through sediment-hosted aquifers and enrichment of novel symbionts in the deep terrestrial subsurface.</title>
        <authorList>
            <person name="Probst A.J."/>
            <person name="Ladd B."/>
            <person name="Jarett J.K."/>
            <person name="Geller-Mcgrath D.E."/>
            <person name="Sieber C.M.K."/>
            <person name="Emerson J.B."/>
            <person name="Anantharaman K."/>
            <person name="Thomas B.C."/>
            <person name="Malmstrom R."/>
            <person name="Stieglmeier M."/>
            <person name="Klingl A."/>
            <person name="Woyke T."/>
            <person name="Ryan C.M."/>
            <person name="Banfield J.F."/>
        </authorList>
    </citation>
    <scope>NUCLEOTIDE SEQUENCE [LARGE SCALE GENOMIC DNA]</scope>
</reference>
<evidence type="ECO:0000256" key="2">
    <source>
        <dbReference type="ARBA" id="ARBA00022679"/>
    </source>
</evidence>
<comment type="caution">
    <text evidence="3">The sequence shown here is derived from an EMBL/GenBank/DDBJ whole genome shotgun (WGS) entry which is preliminary data.</text>
</comment>
<dbReference type="SUPFAM" id="SSF56601">
    <property type="entry name" value="beta-lactamase/transpeptidase-like"/>
    <property type="match status" value="1"/>
</dbReference>
<dbReference type="Gene3D" id="3.40.710.10">
    <property type="entry name" value="DD-peptidase/beta-lactamase superfamily"/>
    <property type="match status" value="1"/>
</dbReference>
<keyword evidence="1" id="KW-0328">Glycosyltransferase</keyword>
<evidence type="ECO:0008006" key="5">
    <source>
        <dbReference type="Google" id="ProtNLM"/>
    </source>
</evidence>
<accession>A0A2M8KVC8</accession>
<dbReference type="EMBL" id="PFEE01000022">
    <property type="protein sequence ID" value="PJE63860.1"/>
    <property type="molecule type" value="Genomic_DNA"/>
</dbReference>
<proteinExistence type="predicted"/>
<dbReference type="AlphaFoldDB" id="A0A2M8KVC8"/>
<evidence type="ECO:0000313" key="4">
    <source>
        <dbReference type="Proteomes" id="UP000231569"/>
    </source>
</evidence>
<dbReference type="GO" id="GO:0009252">
    <property type="term" value="P:peptidoglycan biosynthetic process"/>
    <property type="evidence" value="ECO:0007669"/>
    <property type="project" value="TreeGrafter"/>
</dbReference>
<dbReference type="PANTHER" id="PTHR32282:SF33">
    <property type="entry name" value="PEPTIDOGLYCAN GLYCOSYLTRANSFERASE"/>
    <property type="match status" value="1"/>
</dbReference>